<name>A0A6A6D7N8_9PEZI</name>
<proteinExistence type="predicted"/>
<evidence type="ECO:0008006" key="3">
    <source>
        <dbReference type="Google" id="ProtNLM"/>
    </source>
</evidence>
<dbReference type="AlphaFoldDB" id="A0A6A6D7N8"/>
<keyword evidence="2" id="KW-1185">Reference proteome</keyword>
<evidence type="ECO:0000313" key="2">
    <source>
        <dbReference type="Proteomes" id="UP000800200"/>
    </source>
</evidence>
<dbReference type="Proteomes" id="UP000800200">
    <property type="component" value="Unassembled WGS sequence"/>
</dbReference>
<gene>
    <name evidence="1" type="ORF">K469DRAFT_610770</name>
</gene>
<reference evidence="1" key="1">
    <citation type="journal article" date="2020" name="Stud. Mycol.">
        <title>101 Dothideomycetes genomes: a test case for predicting lifestyles and emergence of pathogens.</title>
        <authorList>
            <person name="Haridas S."/>
            <person name="Albert R."/>
            <person name="Binder M."/>
            <person name="Bloem J."/>
            <person name="Labutti K."/>
            <person name="Salamov A."/>
            <person name="Andreopoulos B."/>
            <person name="Baker S."/>
            <person name="Barry K."/>
            <person name="Bills G."/>
            <person name="Bluhm B."/>
            <person name="Cannon C."/>
            <person name="Castanera R."/>
            <person name="Culley D."/>
            <person name="Daum C."/>
            <person name="Ezra D."/>
            <person name="Gonzalez J."/>
            <person name="Henrissat B."/>
            <person name="Kuo A."/>
            <person name="Liang C."/>
            <person name="Lipzen A."/>
            <person name="Lutzoni F."/>
            <person name="Magnuson J."/>
            <person name="Mondo S."/>
            <person name="Nolan M."/>
            <person name="Ohm R."/>
            <person name="Pangilinan J."/>
            <person name="Park H.-J."/>
            <person name="Ramirez L."/>
            <person name="Alfaro M."/>
            <person name="Sun H."/>
            <person name="Tritt A."/>
            <person name="Yoshinaga Y."/>
            <person name="Zwiers L.-H."/>
            <person name="Turgeon B."/>
            <person name="Goodwin S."/>
            <person name="Spatafora J."/>
            <person name="Crous P."/>
            <person name="Grigoriev I."/>
        </authorList>
    </citation>
    <scope>NUCLEOTIDE SEQUENCE</scope>
    <source>
        <strain evidence="1">CBS 207.26</strain>
    </source>
</reference>
<organism evidence="1 2">
    <name type="scientific">Zopfia rhizophila CBS 207.26</name>
    <dbReference type="NCBI Taxonomy" id="1314779"/>
    <lineage>
        <taxon>Eukaryota</taxon>
        <taxon>Fungi</taxon>
        <taxon>Dikarya</taxon>
        <taxon>Ascomycota</taxon>
        <taxon>Pezizomycotina</taxon>
        <taxon>Dothideomycetes</taxon>
        <taxon>Dothideomycetes incertae sedis</taxon>
        <taxon>Zopfiaceae</taxon>
        <taxon>Zopfia</taxon>
    </lineage>
</organism>
<evidence type="ECO:0000313" key="1">
    <source>
        <dbReference type="EMBL" id="KAF2175431.1"/>
    </source>
</evidence>
<dbReference type="EMBL" id="ML994733">
    <property type="protein sequence ID" value="KAF2175431.1"/>
    <property type="molecule type" value="Genomic_DNA"/>
</dbReference>
<dbReference type="Gene3D" id="3.30.420.10">
    <property type="entry name" value="Ribonuclease H-like superfamily/Ribonuclease H"/>
    <property type="match status" value="1"/>
</dbReference>
<sequence>RVHAWAAVGWEFKSPLTFYDIASNNNSKMTQKDYIKQILEPVVLPWINKGQQFILEEDGDSGYGPSKSNIVQAWKQKHNLQHYFNCHSSPDLSPIENRWQPPKQYVKKFPHWDEQDTRELAIEGWDKVTQKFINTRVLSMPQRLKDVIAKEGQLTGY</sequence>
<dbReference type="GO" id="GO:0003676">
    <property type="term" value="F:nucleic acid binding"/>
    <property type="evidence" value="ECO:0007669"/>
    <property type="project" value="InterPro"/>
</dbReference>
<dbReference type="OrthoDB" id="3943628at2759"/>
<accession>A0A6A6D7N8</accession>
<feature type="non-terminal residue" evidence="1">
    <location>
        <position position="1"/>
    </location>
</feature>
<protein>
    <recommendedName>
        <fullName evidence="3">Tc1-like transposase DDE domain-containing protein</fullName>
    </recommendedName>
</protein>
<dbReference type="InterPro" id="IPR036397">
    <property type="entry name" value="RNaseH_sf"/>
</dbReference>